<dbReference type="Proteomes" id="UP001501470">
    <property type="component" value="Unassembled WGS sequence"/>
</dbReference>
<keyword evidence="2" id="KW-1185">Reference proteome</keyword>
<proteinExistence type="predicted"/>
<gene>
    <name evidence="1" type="ORF">GCM10009827_071960</name>
</gene>
<organism evidence="1 2">
    <name type="scientific">Dactylosporangium maewongense</name>
    <dbReference type="NCBI Taxonomy" id="634393"/>
    <lineage>
        <taxon>Bacteria</taxon>
        <taxon>Bacillati</taxon>
        <taxon>Actinomycetota</taxon>
        <taxon>Actinomycetes</taxon>
        <taxon>Micromonosporales</taxon>
        <taxon>Micromonosporaceae</taxon>
        <taxon>Dactylosporangium</taxon>
    </lineage>
</organism>
<evidence type="ECO:0000313" key="1">
    <source>
        <dbReference type="EMBL" id="GAA1542077.1"/>
    </source>
</evidence>
<sequence length="153" mass="17337">MIAGMNDFDFIIGSWNVANRRLRTLFAGSEEWDHFPSTVTSQSIFDGAGNTEEIVFPTLGSRGFSLRLFDVERKEWSIHWASSTTGLLYPPVVGTFTDGRGDFYGDDTHDGRPIKAHFIWSDITSTSARWEQEFSADGGHTWESNWVMEFSRA</sequence>
<evidence type="ECO:0008006" key="3">
    <source>
        <dbReference type="Google" id="ProtNLM"/>
    </source>
</evidence>
<evidence type="ECO:0000313" key="2">
    <source>
        <dbReference type="Proteomes" id="UP001501470"/>
    </source>
</evidence>
<name>A0ABN2BKW7_9ACTN</name>
<dbReference type="EMBL" id="BAAAQD010000016">
    <property type="protein sequence ID" value="GAA1542077.1"/>
    <property type="molecule type" value="Genomic_DNA"/>
</dbReference>
<accession>A0ABN2BKW7</accession>
<comment type="caution">
    <text evidence="1">The sequence shown here is derived from an EMBL/GenBank/DDBJ whole genome shotgun (WGS) entry which is preliminary data.</text>
</comment>
<protein>
    <recommendedName>
        <fullName evidence="3">DUF1579 domain-containing protein</fullName>
    </recommendedName>
</protein>
<reference evidence="1 2" key="1">
    <citation type="journal article" date="2019" name="Int. J. Syst. Evol. Microbiol.">
        <title>The Global Catalogue of Microorganisms (GCM) 10K type strain sequencing project: providing services to taxonomists for standard genome sequencing and annotation.</title>
        <authorList>
            <consortium name="The Broad Institute Genomics Platform"/>
            <consortium name="The Broad Institute Genome Sequencing Center for Infectious Disease"/>
            <person name="Wu L."/>
            <person name="Ma J."/>
        </authorList>
    </citation>
    <scope>NUCLEOTIDE SEQUENCE [LARGE SCALE GENOMIC DNA]</scope>
    <source>
        <strain evidence="1 2">JCM 15933</strain>
    </source>
</reference>